<name>A0A679IMP2_9HYPH</name>
<evidence type="ECO:0000313" key="1">
    <source>
        <dbReference type="EMBL" id="CAA2099930.1"/>
    </source>
</evidence>
<sequence length="255" mass="29247">MLIEGFHYLATPVPWAQRKLGYLRESVLLMSRSRRCRAAWAEHLDAARSAIRKSCADLDRRRTAVVLGSGLLDDVPLAHLAKRFERVILVDMIHLWPARWAARRYANVALQVSDLSGCVPWLRGEGERCADPLSVFDRADIDFVVSANCLSQLPILPLDWFESRNRPPPDELGRSIVAGHLEGLSRLQTRVCLIADTEQLTDNREDHSVERFDLLHGVVLPEPDRSWIWEIAPFGEVERGRRERHRVQAHLDWRS</sequence>
<organism evidence="1">
    <name type="scientific">Methylobacterium bullatum</name>
    <dbReference type="NCBI Taxonomy" id="570505"/>
    <lineage>
        <taxon>Bacteria</taxon>
        <taxon>Pseudomonadati</taxon>
        <taxon>Pseudomonadota</taxon>
        <taxon>Alphaproteobacteria</taxon>
        <taxon>Hyphomicrobiales</taxon>
        <taxon>Methylobacteriaceae</taxon>
        <taxon>Methylobacterium</taxon>
    </lineage>
</organism>
<gene>
    <name evidence="1" type="ORF">MBUL_00405</name>
</gene>
<dbReference type="AlphaFoldDB" id="A0A679IMP2"/>
<accession>A0A679IMP2</accession>
<evidence type="ECO:0008006" key="2">
    <source>
        <dbReference type="Google" id="ProtNLM"/>
    </source>
</evidence>
<reference evidence="1" key="1">
    <citation type="submission" date="2019-12" db="EMBL/GenBank/DDBJ databases">
        <authorList>
            <person name="Cremers G."/>
        </authorList>
    </citation>
    <scope>NUCLEOTIDE SEQUENCE</scope>
    <source>
        <strain evidence="1">Mbul1</strain>
    </source>
</reference>
<dbReference type="EMBL" id="LR743504">
    <property type="protein sequence ID" value="CAA2099930.1"/>
    <property type="molecule type" value="Genomic_DNA"/>
</dbReference>
<protein>
    <recommendedName>
        <fullName evidence="2">Class I SAM-dependent methyltransferase</fullName>
    </recommendedName>
</protein>
<proteinExistence type="predicted"/>